<dbReference type="EMBL" id="JAPDRL010000020">
    <property type="protein sequence ID" value="KAJ9666338.1"/>
    <property type="molecule type" value="Genomic_DNA"/>
</dbReference>
<dbReference type="InterPro" id="IPR018466">
    <property type="entry name" value="Kre9/Knh1-like_N"/>
</dbReference>
<organism evidence="4 5">
    <name type="scientific">Coniosporium apollinis</name>
    <dbReference type="NCBI Taxonomy" id="61459"/>
    <lineage>
        <taxon>Eukaryota</taxon>
        <taxon>Fungi</taxon>
        <taxon>Dikarya</taxon>
        <taxon>Ascomycota</taxon>
        <taxon>Pezizomycotina</taxon>
        <taxon>Dothideomycetes</taxon>
        <taxon>Dothideomycetes incertae sedis</taxon>
        <taxon>Coniosporium</taxon>
    </lineage>
</organism>
<keyword evidence="5" id="KW-1185">Reference proteome</keyword>
<feature type="domain" description="Yeast cell wall synthesis Kre9/Knh1-like N-terminal" evidence="3">
    <location>
        <begin position="38"/>
        <end position="126"/>
    </location>
</feature>
<evidence type="ECO:0000313" key="4">
    <source>
        <dbReference type="EMBL" id="KAJ9666338.1"/>
    </source>
</evidence>
<gene>
    <name evidence="4" type="ORF">H2201_003526</name>
</gene>
<dbReference type="PROSITE" id="PS51257">
    <property type="entry name" value="PROKAR_LIPOPROTEIN"/>
    <property type="match status" value="1"/>
</dbReference>
<dbReference type="InterPro" id="IPR052982">
    <property type="entry name" value="SRP1/TIP1-like"/>
</dbReference>
<name>A0ABQ9P0E0_9PEZI</name>
<feature type="signal peptide" evidence="2">
    <location>
        <begin position="1"/>
        <end position="23"/>
    </location>
</feature>
<evidence type="ECO:0000256" key="2">
    <source>
        <dbReference type="SAM" id="SignalP"/>
    </source>
</evidence>
<proteinExistence type="predicted"/>
<reference evidence="4" key="1">
    <citation type="submission" date="2022-10" db="EMBL/GenBank/DDBJ databases">
        <title>Culturing micro-colonial fungi from biological soil crusts in the Mojave desert and describing Neophaeococcomyces mojavensis, and introducing the new genera and species Taxawa tesnikishii.</title>
        <authorList>
            <person name="Kurbessoian T."/>
            <person name="Stajich J.E."/>
        </authorList>
    </citation>
    <scope>NUCLEOTIDE SEQUENCE</scope>
    <source>
        <strain evidence="4">TK_1</strain>
    </source>
</reference>
<dbReference type="Proteomes" id="UP001172684">
    <property type="component" value="Unassembled WGS sequence"/>
</dbReference>
<dbReference type="PANTHER" id="PTHR40633:SF1">
    <property type="entry name" value="GPI ANCHORED SERINE-THREONINE RICH PROTEIN (AFU_ORTHOLOGUE AFUA_1G03630)"/>
    <property type="match status" value="1"/>
</dbReference>
<keyword evidence="1 2" id="KW-0732">Signal</keyword>
<sequence>MKSDFSVFALFTAGLSCLSQVAAYTTPVGDPQGNPIFNPGLSDIVPAGQSYTITWDPTTEGTVTILLLRGPAENIKPLYAIAEEVENSGTYVWTPSTDLEADKKGYGIQLIVDATGQYQYSTQFGISNPDYKPSSSSSHIATVTSTLSHAPSSASKTADVHAGHVSSASANSTAYTTQVVTAYTTYCPEPTSVVMNNKTYTVTAPTTLTISDCPCTISVPVTSTPATISSAPTHAMSSGYPMGNSTVVMPTGGMTVPASLRTSTRGSPTASVSPVVSVPAEGAAGRMAVGLGAVAVAVLAAFAL</sequence>
<feature type="chain" id="PRO_5046654483" description="Yeast cell wall synthesis Kre9/Knh1-like N-terminal domain-containing protein" evidence="2">
    <location>
        <begin position="24"/>
        <end position="304"/>
    </location>
</feature>
<evidence type="ECO:0000256" key="1">
    <source>
        <dbReference type="ARBA" id="ARBA00022729"/>
    </source>
</evidence>
<dbReference type="PANTHER" id="PTHR40633">
    <property type="entry name" value="MATRIX PROTEIN, PUTATIVE (AFU_ORTHOLOGUE AFUA_8G05410)-RELATED"/>
    <property type="match status" value="1"/>
</dbReference>
<evidence type="ECO:0000259" key="3">
    <source>
        <dbReference type="Pfam" id="PF10342"/>
    </source>
</evidence>
<protein>
    <recommendedName>
        <fullName evidence="3">Yeast cell wall synthesis Kre9/Knh1-like N-terminal domain-containing protein</fullName>
    </recommendedName>
</protein>
<dbReference type="Pfam" id="PF10342">
    <property type="entry name" value="Kre9_KNH"/>
    <property type="match status" value="1"/>
</dbReference>
<accession>A0ABQ9P0E0</accession>
<evidence type="ECO:0000313" key="5">
    <source>
        <dbReference type="Proteomes" id="UP001172684"/>
    </source>
</evidence>
<comment type="caution">
    <text evidence="4">The sequence shown here is derived from an EMBL/GenBank/DDBJ whole genome shotgun (WGS) entry which is preliminary data.</text>
</comment>